<dbReference type="AlphaFoldDB" id="A0AAU9T9K6"/>
<evidence type="ECO:0000313" key="2">
    <source>
        <dbReference type="EMBL" id="CAH2079850.1"/>
    </source>
</evidence>
<dbReference type="InterPro" id="IPR009721">
    <property type="entry name" value="O-acyltransferase_WSD1_C"/>
</dbReference>
<feature type="domain" description="O-acyltransferase WSD1 C-terminal" evidence="1">
    <location>
        <begin position="65"/>
        <end position="107"/>
    </location>
</feature>
<protein>
    <recommendedName>
        <fullName evidence="1">O-acyltransferase WSD1 C-terminal domain-containing protein</fullName>
    </recommendedName>
</protein>
<gene>
    <name evidence="2" type="ORF">TAV2_LOCUS25657</name>
</gene>
<dbReference type="GO" id="GO:0008374">
    <property type="term" value="F:O-acyltransferase activity"/>
    <property type="evidence" value="ECO:0007669"/>
    <property type="project" value="InterPro"/>
</dbReference>
<dbReference type="GO" id="GO:0019432">
    <property type="term" value="P:triglyceride biosynthetic process"/>
    <property type="evidence" value="ECO:0007669"/>
    <property type="project" value="TreeGrafter"/>
</dbReference>
<dbReference type="PANTHER" id="PTHR31650:SF44">
    <property type="entry name" value="WAX ESTER SYNTHASE_DIACYLGLYCEROL ACYLTRANSFERASE 10-RELATED"/>
    <property type="match status" value="1"/>
</dbReference>
<sequence>MNMTINDVLLEVSQADLLKYDLPQPLADMMAKDLKCRWGNYFSKSVSMTIRLLTLFQLSMDTLIYALTIHFISYANKMIISVGVDSTVILNLHKLCDKIEDSLKTMKVALF</sequence>
<dbReference type="Pfam" id="PF06974">
    <property type="entry name" value="WS_DGAT_C"/>
    <property type="match status" value="1"/>
</dbReference>
<dbReference type="PANTHER" id="PTHR31650">
    <property type="entry name" value="O-ACYLTRANSFERASE (WSD1-LIKE) FAMILY PROTEIN"/>
    <property type="match status" value="1"/>
</dbReference>
<keyword evidence="3" id="KW-1185">Reference proteome</keyword>
<dbReference type="Proteomes" id="UP000836841">
    <property type="component" value="Chromosome 7"/>
</dbReference>
<dbReference type="GO" id="GO:0005886">
    <property type="term" value="C:plasma membrane"/>
    <property type="evidence" value="ECO:0007669"/>
    <property type="project" value="TreeGrafter"/>
</dbReference>
<evidence type="ECO:0000313" key="3">
    <source>
        <dbReference type="Proteomes" id="UP000836841"/>
    </source>
</evidence>
<evidence type="ECO:0000259" key="1">
    <source>
        <dbReference type="Pfam" id="PF06974"/>
    </source>
</evidence>
<accession>A0AAU9T9K6</accession>
<name>A0AAU9T9K6_THLAR</name>
<dbReference type="InterPro" id="IPR045034">
    <property type="entry name" value="O-acyltransferase_WSD1-like"/>
</dbReference>
<proteinExistence type="predicted"/>
<organism evidence="2 3">
    <name type="scientific">Thlaspi arvense</name>
    <name type="common">Field penny-cress</name>
    <dbReference type="NCBI Taxonomy" id="13288"/>
    <lineage>
        <taxon>Eukaryota</taxon>
        <taxon>Viridiplantae</taxon>
        <taxon>Streptophyta</taxon>
        <taxon>Embryophyta</taxon>
        <taxon>Tracheophyta</taxon>
        <taxon>Spermatophyta</taxon>
        <taxon>Magnoliopsida</taxon>
        <taxon>eudicotyledons</taxon>
        <taxon>Gunneridae</taxon>
        <taxon>Pentapetalae</taxon>
        <taxon>rosids</taxon>
        <taxon>malvids</taxon>
        <taxon>Brassicales</taxon>
        <taxon>Brassicaceae</taxon>
        <taxon>Thlaspideae</taxon>
        <taxon>Thlaspi</taxon>
    </lineage>
</organism>
<reference evidence="2 3" key="1">
    <citation type="submission" date="2022-03" db="EMBL/GenBank/DDBJ databases">
        <authorList>
            <person name="Nunn A."/>
            <person name="Chopra R."/>
            <person name="Nunn A."/>
            <person name="Contreras Garrido A."/>
        </authorList>
    </citation>
    <scope>NUCLEOTIDE SEQUENCE [LARGE SCALE GENOMIC DNA]</scope>
</reference>
<dbReference type="EMBL" id="OU466863">
    <property type="protein sequence ID" value="CAH2079850.1"/>
    <property type="molecule type" value="Genomic_DNA"/>
</dbReference>